<evidence type="ECO:0000313" key="2">
    <source>
        <dbReference type="Proteomes" id="UP001259803"/>
    </source>
</evidence>
<name>A0ABU2ZJL2_9SPHN</name>
<sequence length="289" mass="32742">MTLYMTKTWGFSTPSGPLQFSTNGWRTNARSTLEPGDMVVIVGTKGAETDEDEQGRILGLMEPTRHVVSSLDYDLIRGPQDLDPAGNYKWPFGLELVRAWRFDDPRPLLTDMAPRRFHMDSAQGIVRLESSEADSILALPRTEVGLLSAIAARARVEGADAARRKAAPPPTTKRTGIMHMRRAPAFTYAMDIQGAKHSAVKIGWAFDWLQRERVFNHAAMPAIGGLRYKTKLHQLFDTARDAFRMEQWLLKRFDHRRHANNIEIVTPLTLAELQSAWTDYLVMVRQQAR</sequence>
<accession>A0ABU2ZJL2</accession>
<proteinExistence type="predicted"/>
<comment type="caution">
    <text evidence="1">The sequence shown here is derived from an EMBL/GenBank/DDBJ whole genome shotgun (WGS) entry which is preliminary data.</text>
</comment>
<reference evidence="1 2" key="1">
    <citation type="submission" date="2023-09" db="EMBL/GenBank/DDBJ databases">
        <authorList>
            <person name="Rey-Velasco X."/>
        </authorList>
    </citation>
    <scope>NUCLEOTIDE SEQUENCE [LARGE SCALE GENOMIC DNA]</scope>
    <source>
        <strain evidence="1 2">F390</strain>
    </source>
</reference>
<gene>
    <name evidence="1" type="ORF">RM533_09445</name>
</gene>
<dbReference type="Proteomes" id="UP001259803">
    <property type="component" value="Unassembled WGS sequence"/>
</dbReference>
<keyword evidence="2" id="KW-1185">Reference proteome</keyword>
<dbReference type="EMBL" id="JAVRHS010000007">
    <property type="protein sequence ID" value="MDT0576411.1"/>
    <property type="molecule type" value="Genomic_DNA"/>
</dbReference>
<evidence type="ECO:0000313" key="1">
    <source>
        <dbReference type="EMBL" id="MDT0576411.1"/>
    </source>
</evidence>
<organism evidence="1 2">
    <name type="scientific">Croceicoccus esteveae</name>
    <dbReference type="NCBI Taxonomy" id="3075597"/>
    <lineage>
        <taxon>Bacteria</taxon>
        <taxon>Pseudomonadati</taxon>
        <taxon>Pseudomonadota</taxon>
        <taxon>Alphaproteobacteria</taxon>
        <taxon>Sphingomonadales</taxon>
        <taxon>Erythrobacteraceae</taxon>
        <taxon>Croceicoccus</taxon>
    </lineage>
</organism>
<protein>
    <submittedName>
        <fullName evidence="1">Uncharacterized protein</fullName>
    </submittedName>
</protein>
<dbReference type="RefSeq" id="WP_311340990.1">
    <property type="nucleotide sequence ID" value="NZ_JAVRHS010000007.1"/>
</dbReference>